<dbReference type="Proteomes" id="UP000240254">
    <property type="component" value="Unassembled WGS sequence"/>
</dbReference>
<reference evidence="1 2" key="1">
    <citation type="submission" date="2018-03" db="EMBL/GenBank/DDBJ databases">
        <title>Whole genome sequencing of Histamine producing bacteria.</title>
        <authorList>
            <person name="Butler K."/>
        </authorList>
    </citation>
    <scope>NUCLEOTIDE SEQUENCE [LARGE SCALE GENOMIC DNA]</scope>
    <source>
        <strain evidence="1 2">BS2</strain>
    </source>
</reference>
<name>A0A2T3IQH0_9GAMM</name>
<comment type="caution">
    <text evidence="1">The sequence shown here is derived from an EMBL/GenBank/DDBJ whole genome shotgun (WGS) entry which is preliminary data.</text>
</comment>
<sequence length="230" mass="26757">MSLQRVKLFRVQANVDILKIYNKFVEYKYNDEDFGFYDTEFLEEGILFSSYTEKLEYNETTYDPYGNYLEEISYVNYKRVRFHIEKISNNVFLLALYDSPTGIKSFFDNVAKMFEYRIGFNPLFIDICKFMSVLKVNYGISTFGSGKLRVSRVTIDNNSKASIEISSIKDSFNALNILIGDKNYLIDKIISSFSLNGKVVNFELSKSGTVKVNEDDWKYLLEIIKTSMSD</sequence>
<proteinExistence type="predicted"/>
<protein>
    <submittedName>
        <fullName evidence="1">Uncharacterized protein</fullName>
    </submittedName>
</protein>
<dbReference type="RefSeq" id="WP_065166736.1">
    <property type="nucleotide sequence ID" value="NZ_LZEZ01000003.1"/>
</dbReference>
<dbReference type="AlphaFoldDB" id="A0A2T3IQH0"/>
<organism evidence="1 2">
    <name type="scientific">Photobacterium aquimaris</name>
    <dbReference type="NCBI Taxonomy" id="512643"/>
    <lineage>
        <taxon>Bacteria</taxon>
        <taxon>Pseudomonadati</taxon>
        <taxon>Pseudomonadota</taxon>
        <taxon>Gammaproteobacteria</taxon>
        <taxon>Vibrionales</taxon>
        <taxon>Vibrionaceae</taxon>
        <taxon>Photobacterium</taxon>
    </lineage>
</organism>
<gene>
    <name evidence="1" type="ORF">CTM88_03040</name>
</gene>
<evidence type="ECO:0000313" key="1">
    <source>
        <dbReference type="EMBL" id="PSU30597.1"/>
    </source>
</evidence>
<dbReference type="EMBL" id="PYMK01000003">
    <property type="protein sequence ID" value="PSU30597.1"/>
    <property type="molecule type" value="Genomic_DNA"/>
</dbReference>
<accession>A0A2T3IQH0</accession>
<evidence type="ECO:0000313" key="2">
    <source>
        <dbReference type="Proteomes" id="UP000240254"/>
    </source>
</evidence>